<reference evidence="1" key="1">
    <citation type="submission" date="2021-03" db="EMBL/GenBank/DDBJ databases">
        <authorList>
            <person name="Tran Van P."/>
        </authorList>
    </citation>
    <scope>NUCLEOTIDE SEQUENCE</scope>
</reference>
<gene>
    <name evidence="1" type="ORF">TPAB3V08_LOCUS2884</name>
</gene>
<evidence type="ECO:0000313" key="2">
    <source>
        <dbReference type="Proteomes" id="UP001153148"/>
    </source>
</evidence>
<evidence type="ECO:0000313" key="1">
    <source>
        <dbReference type="EMBL" id="CAG2055886.1"/>
    </source>
</evidence>
<organism evidence="1 2">
    <name type="scientific">Timema podura</name>
    <name type="common">Walking stick</name>
    <dbReference type="NCBI Taxonomy" id="61482"/>
    <lineage>
        <taxon>Eukaryota</taxon>
        <taxon>Metazoa</taxon>
        <taxon>Ecdysozoa</taxon>
        <taxon>Arthropoda</taxon>
        <taxon>Hexapoda</taxon>
        <taxon>Insecta</taxon>
        <taxon>Pterygota</taxon>
        <taxon>Neoptera</taxon>
        <taxon>Polyneoptera</taxon>
        <taxon>Phasmatodea</taxon>
        <taxon>Timematodea</taxon>
        <taxon>Timematoidea</taxon>
        <taxon>Timematidae</taxon>
        <taxon>Timema</taxon>
    </lineage>
</organism>
<comment type="caution">
    <text evidence="1">The sequence shown here is derived from an EMBL/GenBank/DDBJ whole genome shotgun (WGS) entry which is preliminary data.</text>
</comment>
<protein>
    <submittedName>
        <fullName evidence="1">Uncharacterized protein</fullName>
    </submittedName>
</protein>
<name>A0ABN7NSC6_TIMPD</name>
<accession>A0ABN7NSC6</accession>
<dbReference type="Proteomes" id="UP001153148">
    <property type="component" value="Unassembled WGS sequence"/>
</dbReference>
<dbReference type="EMBL" id="CAJPIN010003052">
    <property type="protein sequence ID" value="CAG2055886.1"/>
    <property type="molecule type" value="Genomic_DNA"/>
</dbReference>
<sequence>MATCGCFFRELKGENIRQIVQDRNTPLSEKSGRFIKNSENKTNLITVLAQELILHAKSLHGIEDILGGILNGDDLFSGVEDVSILSSQQEADTSLILPSSHVLQKGYTTLVIQSDDTDVMLFLIWHDLAKNIWMQQIKIHRYINIYEIAVKLGDAISGDSEKFGDGKRTFQFKEILKLSIKR</sequence>
<keyword evidence="2" id="KW-1185">Reference proteome</keyword>
<proteinExistence type="predicted"/>